<evidence type="ECO:0000259" key="10">
    <source>
        <dbReference type="PROSITE" id="PS51194"/>
    </source>
</evidence>
<keyword evidence="2 7" id="KW-0378">Hydrolase</keyword>
<evidence type="ECO:0000313" key="12">
    <source>
        <dbReference type="EMBL" id="MDT0581651.1"/>
    </source>
</evidence>
<dbReference type="InterPro" id="IPR000629">
    <property type="entry name" value="RNA-helicase_DEAD-box_CS"/>
</dbReference>
<feature type="region of interest" description="Disordered" evidence="8">
    <location>
        <begin position="431"/>
        <end position="451"/>
    </location>
</feature>
<evidence type="ECO:0000313" key="13">
    <source>
        <dbReference type="Proteomes" id="UP001249020"/>
    </source>
</evidence>
<dbReference type="PROSITE" id="PS00039">
    <property type="entry name" value="DEAD_ATP_HELICASE"/>
    <property type="match status" value="1"/>
</dbReference>
<dbReference type="GO" id="GO:0003676">
    <property type="term" value="F:nucleic acid binding"/>
    <property type="evidence" value="ECO:0007669"/>
    <property type="project" value="InterPro"/>
</dbReference>
<dbReference type="CDD" id="cd00268">
    <property type="entry name" value="DEADc"/>
    <property type="match status" value="1"/>
</dbReference>
<keyword evidence="4 7" id="KW-0067">ATP-binding</keyword>
<dbReference type="InterPro" id="IPR027417">
    <property type="entry name" value="P-loop_NTPase"/>
</dbReference>
<dbReference type="InterPro" id="IPR014014">
    <property type="entry name" value="RNA_helicase_DEAD_Q_motif"/>
</dbReference>
<evidence type="ECO:0000256" key="8">
    <source>
        <dbReference type="SAM" id="MobiDB-lite"/>
    </source>
</evidence>
<keyword evidence="13" id="KW-1185">Reference proteome</keyword>
<evidence type="ECO:0000256" key="1">
    <source>
        <dbReference type="ARBA" id="ARBA00022741"/>
    </source>
</evidence>
<dbReference type="Pfam" id="PF00271">
    <property type="entry name" value="Helicase_C"/>
    <property type="match status" value="1"/>
</dbReference>
<dbReference type="Pfam" id="PF00270">
    <property type="entry name" value="DEAD"/>
    <property type="match status" value="1"/>
</dbReference>
<dbReference type="GO" id="GO:0003724">
    <property type="term" value="F:RNA helicase activity"/>
    <property type="evidence" value="ECO:0007669"/>
    <property type="project" value="InterPro"/>
</dbReference>
<dbReference type="CDD" id="cd18787">
    <property type="entry name" value="SF2_C_DEAD"/>
    <property type="match status" value="1"/>
</dbReference>
<evidence type="ECO:0000256" key="6">
    <source>
        <dbReference type="PROSITE-ProRule" id="PRU00552"/>
    </source>
</evidence>
<dbReference type="RefSeq" id="WP_311360430.1">
    <property type="nucleotide sequence ID" value="NZ_JAVRIE010000001.1"/>
</dbReference>
<dbReference type="PROSITE" id="PS51192">
    <property type="entry name" value="HELICASE_ATP_BIND_1"/>
    <property type="match status" value="1"/>
</dbReference>
<keyword evidence="1 7" id="KW-0547">Nucleotide-binding</keyword>
<feature type="domain" description="DEAD-box RNA helicase Q" evidence="11">
    <location>
        <begin position="1"/>
        <end position="29"/>
    </location>
</feature>
<evidence type="ECO:0000256" key="4">
    <source>
        <dbReference type="ARBA" id="ARBA00022840"/>
    </source>
</evidence>
<feature type="short sequence motif" description="Q motif" evidence="6">
    <location>
        <begin position="1"/>
        <end position="29"/>
    </location>
</feature>
<dbReference type="PROSITE" id="PS51195">
    <property type="entry name" value="Q_MOTIF"/>
    <property type="match status" value="1"/>
</dbReference>
<feature type="domain" description="Helicase ATP-binding" evidence="9">
    <location>
        <begin position="32"/>
        <end position="207"/>
    </location>
</feature>
<evidence type="ECO:0000256" key="5">
    <source>
        <dbReference type="ARBA" id="ARBA00038437"/>
    </source>
</evidence>
<evidence type="ECO:0000256" key="3">
    <source>
        <dbReference type="ARBA" id="ARBA00022806"/>
    </source>
</evidence>
<dbReference type="SUPFAM" id="SSF52540">
    <property type="entry name" value="P-loop containing nucleoside triphosphate hydrolases"/>
    <property type="match status" value="1"/>
</dbReference>
<feature type="domain" description="Helicase C-terminal" evidence="10">
    <location>
        <begin position="236"/>
        <end position="385"/>
    </location>
</feature>
<dbReference type="EMBL" id="JAVRIE010000001">
    <property type="protein sequence ID" value="MDT0581651.1"/>
    <property type="molecule type" value="Genomic_DNA"/>
</dbReference>
<dbReference type="GO" id="GO:0005829">
    <property type="term" value="C:cytosol"/>
    <property type="evidence" value="ECO:0007669"/>
    <property type="project" value="TreeGrafter"/>
</dbReference>
<evidence type="ECO:0000256" key="2">
    <source>
        <dbReference type="ARBA" id="ARBA00022801"/>
    </source>
</evidence>
<sequence length="451" mass="50086">MLFSELPINNRIVKSLSVQQIEEMTEVQQKSIPHTLRGKDILVGAKTGSGKTFAFLVPAINRLLTEKALSRKDPRAIVLAPTRELAKQVFMQAKKLCSNLSISTALVVGGENFNDQVKTLRKNPDIIVGTAGRIADHINGRSFFLHGIELLILDEADRMLELGFSEQLQQIHAAANHRKRQTMMFSATIDSASVHAMTEKMLNSPETVVIDNAAIPHADIEQRFYLSDGVSHKDQLLLRSLSLVKREQAIVFTATREDTGRIADQLNEQHLQAISLHGDLAQAQRSSVINAFSRGQHAILVTTDLASRGLDLSNVALVINYDLPKFADEYVHRIGRTGRAGNKGLAISFVSKKDWFSFSAIKTKMTQQYDFSSYDDIETKFSGLKKATPKAEKVVKKKVSAPKKVAGKNNKKRITTMDAVDAGFSPMKRKQKPVLDDIVDNEETDITKHSE</sequence>
<dbReference type="InterPro" id="IPR050079">
    <property type="entry name" value="DEAD_box_RNA_helicase"/>
</dbReference>
<dbReference type="InterPro" id="IPR044742">
    <property type="entry name" value="DEAD/DEAH_RhlB"/>
</dbReference>
<name>A0AAW8QX37_9ALTE</name>
<dbReference type="PANTHER" id="PTHR47959">
    <property type="entry name" value="ATP-DEPENDENT RNA HELICASE RHLE-RELATED"/>
    <property type="match status" value="1"/>
</dbReference>
<gene>
    <name evidence="12" type="ORF">RM544_03800</name>
</gene>
<evidence type="ECO:0000259" key="9">
    <source>
        <dbReference type="PROSITE" id="PS51192"/>
    </source>
</evidence>
<dbReference type="Gene3D" id="3.40.50.300">
    <property type="entry name" value="P-loop containing nucleotide triphosphate hydrolases"/>
    <property type="match status" value="2"/>
</dbReference>
<evidence type="ECO:0000259" key="11">
    <source>
        <dbReference type="PROSITE" id="PS51195"/>
    </source>
</evidence>
<dbReference type="InterPro" id="IPR011545">
    <property type="entry name" value="DEAD/DEAH_box_helicase_dom"/>
</dbReference>
<keyword evidence="3 7" id="KW-0347">Helicase</keyword>
<proteinExistence type="inferred from homology"/>
<comment type="similarity">
    <text evidence="5 7">Belongs to the DEAD box helicase family.</text>
</comment>
<dbReference type="Proteomes" id="UP001249020">
    <property type="component" value="Unassembled WGS sequence"/>
</dbReference>
<dbReference type="PANTHER" id="PTHR47959:SF17">
    <property type="entry name" value="ATP-DEPENDENT RNA HELICASE DEAD BOX FAMILY"/>
    <property type="match status" value="1"/>
</dbReference>
<dbReference type="InterPro" id="IPR014001">
    <property type="entry name" value="Helicase_ATP-bd"/>
</dbReference>
<dbReference type="SMART" id="SM00490">
    <property type="entry name" value="HELICc"/>
    <property type="match status" value="1"/>
</dbReference>
<dbReference type="SMART" id="SM00487">
    <property type="entry name" value="DEXDc"/>
    <property type="match status" value="1"/>
</dbReference>
<protein>
    <submittedName>
        <fullName evidence="12">DEAD/DEAH box helicase</fullName>
        <ecNumber evidence="12">3.6.4.-</ecNumber>
    </submittedName>
</protein>
<dbReference type="EC" id="3.6.4.-" evidence="12"/>
<reference evidence="12 13" key="1">
    <citation type="submission" date="2023-09" db="EMBL/GenBank/DDBJ databases">
        <authorList>
            <person name="Rey-Velasco X."/>
        </authorList>
    </citation>
    <scope>NUCLEOTIDE SEQUENCE [LARGE SCALE GENOMIC DNA]</scope>
    <source>
        <strain evidence="12 13">W409</strain>
    </source>
</reference>
<organism evidence="12 13">
    <name type="scientific">Brumicola blandensis</name>
    <dbReference type="NCBI Taxonomy" id="3075611"/>
    <lineage>
        <taxon>Bacteria</taxon>
        <taxon>Pseudomonadati</taxon>
        <taxon>Pseudomonadota</taxon>
        <taxon>Gammaproteobacteria</taxon>
        <taxon>Alteromonadales</taxon>
        <taxon>Alteromonadaceae</taxon>
        <taxon>Brumicola</taxon>
    </lineage>
</organism>
<dbReference type="PROSITE" id="PS51194">
    <property type="entry name" value="HELICASE_CTER"/>
    <property type="match status" value="1"/>
</dbReference>
<evidence type="ECO:0000256" key="7">
    <source>
        <dbReference type="RuleBase" id="RU000492"/>
    </source>
</evidence>
<dbReference type="InterPro" id="IPR001650">
    <property type="entry name" value="Helicase_C-like"/>
</dbReference>
<dbReference type="GO" id="GO:0016787">
    <property type="term" value="F:hydrolase activity"/>
    <property type="evidence" value="ECO:0007669"/>
    <property type="project" value="UniProtKB-KW"/>
</dbReference>
<dbReference type="GO" id="GO:0005524">
    <property type="term" value="F:ATP binding"/>
    <property type="evidence" value="ECO:0007669"/>
    <property type="project" value="UniProtKB-KW"/>
</dbReference>
<accession>A0AAW8QX37</accession>
<dbReference type="AlphaFoldDB" id="A0AAW8QX37"/>
<comment type="caution">
    <text evidence="12">The sequence shown here is derived from an EMBL/GenBank/DDBJ whole genome shotgun (WGS) entry which is preliminary data.</text>
</comment>